<feature type="compositionally biased region" description="Low complexity" evidence="14">
    <location>
        <begin position="757"/>
        <end position="769"/>
    </location>
</feature>
<evidence type="ECO:0000256" key="13">
    <source>
        <dbReference type="ARBA" id="ARBA00049902"/>
    </source>
</evidence>
<feature type="domain" description="Penicillin-binding protein transpeptidase" evidence="16">
    <location>
        <begin position="405"/>
        <end position="663"/>
    </location>
</feature>
<keyword evidence="8" id="KW-0133">Cell shape</keyword>
<comment type="catalytic activity">
    <reaction evidence="12">
        <text>Preferential cleavage: (Ac)2-L-Lys-D-Ala-|-D-Ala. Also transpeptidation of peptidyl-alanyl moieties that are N-acyl substituents of D-alanine.</text>
        <dbReference type="EC" id="3.4.16.4"/>
    </reaction>
</comment>
<evidence type="ECO:0000313" key="18">
    <source>
        <dbReference type="EMBL" id="WAL41729.1"/>
    </source>
</evidence>
<dbReference type="GO" id="GO:0009002">
    <property type="term" value="F:serine-type D-Ala-D-Ala carboxypeptidase activity"/>
    <property type="evidence" value="ECO:0007669"/>
    <property type="project" value="UniProtKB-EC"/>
</dbReference>
<feature type="region of interest" description="Disordered" evidence="14">
    <location>
        <begin position="709"/>
        <end position="854"/>
    </location>
</feature>
<keyword evidence="11" id="KW-0961">Cell wall biogenesis/degradation</keyword>
<dbReference type="GO" id="GO:0071555">
    <property type="term" value="P:cell wall organization"/>
    <property type="evidence" value="ECO:0007669"/>
    <property type="project" value="UniProtKB-KW"/>
</dbReference>
<evidence type="ECO:0000256" key="5">
    <source>
        <dbReference type="ARBA" id="ARBA00022676"/>
    </source>
</evidence>
<dbReference type="Pfam" id="PF00905">
    <property type="entry name" value="Transpeptidase"/>
    <property type="match status" value="1"/>
</dbReference>
<dbReference type="Pfam" id="PF00912">
    <property type="entry name" value="Transgly"/>
    <property type="match status" value="1"/>
</dbReference>
<gene>
    <name evidence="18" type="ORF">OFA60_06470</name>
</gene>
<comment type="similarity">
    <text evidence="2">In the N-terminal section; belongs to the glycosyltransferase 51 family.</text>
</comment>
<evidence type="ECO:0000256" key="15">
    <source>
        <dbReference type="SAM" id="Phobius"/>
    </source>
</evidence>
<keyword evidence="9" id="KW-0573">Peptidoglycan synthesis</keyword>
<feature type="compositionally biased region" description="Low complexity" evidence="14">
    <location>
        <begin position="735"/>
        <end position="745"/>
    </location>
</feature>
<keyword evidence="6" id="KW-0808">Transferase</keyword>
<accession>A0AA47FFR8</accession>
<dbReference type="GO" id="GO:0008360">
    <property type="term" value="P:regulation of cell shape"/>
    <property type="evidence" value="ECO:0007669"/>
    <property type="project" value="UniProtKB-KW"/>
</dbReference>
<feature type="compositionally biased region" description="Basic and acidic residues" evidence="14">
    <location>
        <begin position="1"/>
        <end position="11"/>
    </location>
</feature>
<proteinExistence type="inferred from homology"/>
<keyword evidence="5" id="KW-0328">Glycosyltransferase</keyword>
<keyword evidence="10" id="KW-0511">Multifunctional enzyme</keyword>
<evidence type="ECO:0000259" key="16">
    <source>
        <dbReference type="Pfam" id="PF00905"/>
    </source>
</evidence>
<dbReference type="InterPro" id="IPR001460">
    <property type="entry name" value="PCN-bd_Tpept"/>
</dbReference>
<evidence type="ECO:0000256" key="3">
    <source>
        <dbReference type="ARBA" id="ARBA00022645"/>
    </source>
</evidence>
<comment type="catalytic activity">
    <reaction evidence="13">
        <text>[GlcNAc-(1-&gt;4)-Mur2Ac(oyl-L-Ala-gamma-D-Glu-L-Lys-D-Ala-D-Ala)](n)-di-trans,octa-cis-undecaprenyl diphosphate + beta-D-GlcNAc-(1-&gt;4)-Mur2Ac(oyl-L-Ala-gamma-D-Glu-L-Lys-D-Ala-D-Ala)-di-trans,octa-cis-undecaprenyl diphosphate = [GlcNAc-(1-&gt;4)-Mur2Ac(oyl-L-Ala-gamma-D-Glu-L-Lys-D-Ala-D-Ala)](n+1)-di-trans,octa-cis-undecaprenyl diphosphate + di-trans,octa-cis-undecaprenyl diphosphate + H(+)</text>
        <dbReference type="Rhea" id="RHEA:23708"/>
        <dbReference type="Rhea" id="RHEA-COMP:9602"/>
        <dbReference type="Rhea" id="RHEA-COMP:9603"/>
        <dbReference type="ChEBI" id="CHEBI:15378"/>
        <dbReference type="ChEBI" id="CHEBI:58405"/>
        <dbReference type="ChEBI" id="CHEBI:60033"/>
        <dbReference type="ChEBI" id="CHEBI:78435"/>
        <dbReference type="EC" id="2.4.99.28"/>
    </reaction>
</comment>
<dbReference type="Gene3D" id="3.40.710.10">
    <property type="entry name" value="DD-peptidase/beta-lactamase superfamily"/>
    <property type="match status" value="1"/>
</dbReference>
<dbReference type="Proteomes" id="UP001163127">
    <property type="component" value="Chromosome"/>
</dbReference>
<dbReference type="AlphaFoldDB" id="A0AA47FFR8"/>
<dbReference type="Gene3D" id="1.10.3810.10">
    <property type="entry name" value="Biosynthetic peptidoglycan transglycosylase-like"/>
    <property type="match status" value="1"/>
</dbReference>
<evidence type="ECO:0000256" key="10">
    <source>
        <dbReference type="ARBA" id="ARBA00023268"/>
    </source>
</evidence>
<evidence type="ECO:0000256" key="2">
    <source>
        <dbReference type="ARBA" id="ARBA00007739"/>
    </source>
</evidence>
<dbReference type="PANTHER" id="PTHR32282:SF34">
    <property type="entry name" value="PENICILLIN-BINDING PROTEIN 1A"/>
    <property type="match status" value="1"/>
</dbReference>
<dbReference type="GO" id="GO:0008658">
    <property type="term" value="F:penicillin binding"/>
    <property type="evidence" value="ECO:0007669"/>
    <property type="project" value="InterPro"/>
</dbReference>
<dbReference type="GO" id="GO:0009252">
    <property type="term" value="P:peptidoglycan biosynthetic process"/>
    <property type="evidence" value="ECO:0007669"/>
    <property type="project" value="UniProtKB-KW"/>
</dbReference>
<evidence type="ECO:0000256" key="7">
    <source>
        <dbReference type="ARBA" id="ARBA00022801"/>
    </source>
</evidence>
<evidence type="ECO:0000256" key="1">
    <source>
        <dbReference type="ARBA" id="ARBA00007090"/>
    </source>
</evidence>
<dbReference type="FunFam" id="1.10.3810.10:FF:000001">
    <property type="entry name" value="Penicillin-binding protein 1A"/>
    <property type="match status" value="1"/>
</dbReference>
<evidence type="ECO:0000256" key="14">
    <source>
        <dbReference type="SAM" id="MobiDB-lite"/>
    </source>
</evidence>
<evidence type="ECO:0000256" key="11">
    <source>
        <dbReference type="ARBA" id="ARBA00023316"/>
    </source>
</evidence>
<dbReference type="RefSeq" id="WP_268397758.1">
    <property type="nucleotide sequence ID" value="NZ_CP113787.1"/>
</dbReference>
<dbReference type="GO" id="GO:0008955">
    <property type="term" value="F:peptidoglycan glycosyltransferase activity"/>
    <property type="evidence" value="ECO:0007669"/>
    <property type="project" value="UniProtKB-EC"/>
</dbReference>
<evidence type="ECO:0000256" key="12">
    <source>
        <dbReference type="ARBA" id="ARBA00034000"/>
    </source>
</evidence>
<keyword evidence="15" id="KW-1133">Transmembrane helix</keyword>
<evidence type="ECO:0000256" key="8">
    <source>
        <dbReference type="ARBA" id="ARBA00022960"/>
    </source>
</evidence>
<dbReference type="GO" id="GO:0006508">
    <property type="term" value="P:proteolysis"/>
    <property type="evidence" value="ECO:0007669"/>
    <property type="project" value="UniProtKB-KW"/>
</dbReference>
<organism evidence="18 19">
    <name type="scientific">Actinomyces naeslundii</name>
    <dbReference type="NCBI Taxonomy" id="1655"/>
    <lineage>
        <taxon>Bacteria</taxon>
        <taxon>Bacillati</taxon>
        <taxon>Actinomycetota</taxon>
        <taxon>Actinomycetes</taxon>
        <taxon>Actinomycetales</taxon>
        <taxon>Actinomycetaceae</taxon>
        <taxon>Actinomyces</taxon>
    </lineage>
</organism>
<keyword evidence="15" id="KW-0812">Transmembrane</keyword>
<sequence length="854" mass="89616">MTVNRNEERVAEGTNWGGPSRPVGKKLSQRASASRQVQGKASGPGKKSGKGRRPSKAERSQDAASGRKRRFFNYPRAGKGKIHRWIPSWRFVLGTFLLGVLSMVGAFMWAYNTIKVPKPSEFALAQSSTVYYADGSTEMGKFAEINRESVDASTLPDYVGNSVVASEDRTFYSNKGVDPKGIARALVNNLRGGDTQGASTLTQQYVKNYYVDTTSSYSGKFKQAIMAIKIDREKPKKAILGDYLNTVYFGRGAYGIEAASKSFFGKPAKDLSPSEAALLAGILPSPSAWDPAENPEKAQERWGRVLQFMADDGYITSEQYNTAKQAGMPKTQESQTKQVYAGTNGYLLQMVRAELQSKAKLTPEQVDTGGFKIITTINPKDQEAAVNAVNSLPPGASPNLRKALVSIDPKTGGLLALYGGEDYLTSQVNTSTDAIAQAGSTFKPFALVAALENGWSLGSGYPATSPMTIEGHEFQNFKNVSLKWASLTQATEQSLNTPYLQLNQELMNAEDIEEGVTAKVANRAGYPEATEGLKTPEQRTLVQNVLGSASPHTIDIASAYSTFAAQGIRRDTHIVASLKNPDGTERYKADTAGHREFEEDVMADTTYALQQVVSGPNGSADKVAAQMDRPVAAKTGSSSDNKSAQFVGFTPQVVTAVTLYQTGTDGSEESIEPWGDYEEITGSTYPADIFIDYMKVAHEGLEVEDFPEAADIPATRGGTVPETANPAGEPEEEATATPTGRPEATQAPSAAPTPEATQQGTPQPEGQQTKVPEATSDSGGDGGNQGGDTGGDGGNQGGGQGGNGGNGGNQGGGNGGDGGNQGGGQGGNGGNGGNQGGNGGNQGGGNGGGQGGVG</sequence>
<dbReference type="EMBL" id="CP113787">
    <property type="protein sequence ID" value="WAL41729.1"/>
    <property type="molecule type" value="Genomic_DNA"/>
</dbReference>
<feature type="region of interest" description="Disordered" evidence="14">
    <location>
        <begin position="1"/>
        <end position="70"/>
    </location>
</feature>
<feature type="domain" description="Glycosyl transferase family 51" evidence="17">
    <location>
        <begin position="139"/>
        <end position="309"/>
    </location>
</feature>
<dbReference type="GO" id="GO:0030288">
    <property type="term" value="C:outer membrane-bounded periplasmic space"/>
    <property type="evidence" value="ECO:0007669"/>
    <property type="project" value="TreeGrafter"/>
</dbReference>
<dbReference type="SUPFAM" id="SSF53955">
    <property type="entry name" value="Lysozyme-like"/>
    <property type="match status" value="1"/>
</dbReference>
<reference evidence="18" key="1">
    <citation type="submission" date="2022-11" db="EMBL/GenBank/DDBJ databases">
        <title>Dental biofilm bacteria. Genome sequencing and assembly.</title>
        <authorList>
            <person name="Robertsson C."/>
        </authorList>
    </citation>
    <scope>NUCLEOTIDE SEQUENCE</scope>
    <source>
        <strain evidence="18">CW</strain>
    </source>
</reference>
<keyword evidence="3" id="KW-0121">Carboxypeptidase</keyword>
<dbReference type="InterPro" id="IPR050396">
    <property type="entry name" value="Glycosyltr_51/Transpeptidase"/>
</dbReference>
<feature type="compositionally biased region" description="Gly residues" evidence="14">
    <location>
        <begin position="779"/>
        <end position="854"/>
    </location>
</feature>
<feature type="transmembrane region" description="Helical" evidence="15">
    <location>
        <begin position="91"/>
        <end position="111"/>
    </location>
</feature>
<dbReference type="InterPro" id="IPR036950">
    <property type="entry name" value="PBP_transglycosylase"/>
</dbReference>
<keyword evidence="4" id="KW-0645">Protease</keyword>
<comment type="similarity">
    <text evidence="1">In the C-terminal section; belongs to the transpeptidase family.</text>
</comment>
<evidence type="ECO:0000259" key="17">
    <source>
        <dbReference type="Pfam" id="PF00912"/>
    </source>
</evidence>
<dbReference type="InterPro" id="IPR001264">
    <property type="entry name" value="Glyco_trans_51"/>
</dbReference>
<dbReference type="PANTHER" id="PTHR32282">
    <property type="entry name" value="BINDING PROTEIN TRANSPEPTIDASE, PUTATIVE-RELATED"/>
    <property type="match status" value="1"/>
</dbReference>
<dbReference type="SUPFAM" id="SSF56601">
    <property type="entry name" value="beta-lactamase/transpeptidase-like"/>
    <property type="match status" value="1"/>
</dbReference>
<dbReference type="InterPro" id="IPR012338">
    <property type="entry name" value="Beta-lactam/transpept-like"/>
</dbReference>
<keyword evidence="7" id="KW-0378">Hydrolase</keyword>
<evidence type="ECO:0000313" key="19">
    <source>
        <dbReference type="Proteomes" id="UP001163127"/>
    </source>
</evidence>
<evidence type="ECO:0000256" key="4">
    <source>
        <dbReference type="ARBA" id="ARBA00022670"/>
    </source>
</evidence>
<keyword evidence="15" id="KW-0472">Membrane</keyword>
<dbReference type="InterPro" id="IPR023346">
    <property type="entry name" value="Lysozyme-like_dom_sf"/>
</dbReference>
<evidence type="ECO:0000256" key="6">
    <source>
        <dbReference type="ARBA" id="ARBA00022679"/>
    </source>
</evidence>
<evidence type="ECO:0000256" key="9">
    <source>
        <dbReference type="ARBA" id="ARBA00022984"/>
    </source>
</evidence>
<protein>
    <submittedName>
        <fullName evidence="18">Transglycosylase domain-containing protein</fullName>
    </submittedName>
</protein>
<name>A0AA47FFR8_ACTNA</name>